<gene>
    <name evidence="2" type="ORF">D5F01_LYC16136</name>
</gene>
<keyword evidence="3" id="KW-1185">Reference proteome</keyword>
<feature type="region of interest" description="Disordered" evidence="1">
    <location>
        <begin position="1"/>
        <end position="60"/>
    </location>
</feature>
<feature type="region of interest" description="Disordered" evidence="1">
    <location>
        <begin position="204"/>
        <end position="230"/>
    </location>
</feature>
<feature type="compositionally biased region" description="Polar residues" evidence="1">
    <location>
        <begin position="1"/>
        <end position="12"/>
    </location>
</feature>
<organism evidence="2 3">
    <name type="scientific">Larimichthys crocea</name>
    <name type="common">Large yellow croaker</name>
    <name type="synonym">Pseudosciaena crocea</name>
    <dbReference type="NCBI Taxonomy" id="215358"/>
    <lineage>
        <taxon>Eukaryota</taxon>
        <taxon>Metazoa</taxon>
        <taxon>Chordata</taxon>
        <taxon>Craniata</taxon>
        <taxon>Vertebrata</taxon>
        <taxon>Euteleostomi</taxon>
        <taxon>Actinopterygii</taxon>
        <taxon>Neopterygii</taxon>
        <taxon>Teleostei</taxon>
        <taxon>Neoteleostei</taxon>
        <taxon>Acanthomorphata</taxon>
        <taxon>Eupercaria</taxon>
        <taxon>Sciaenidae</taxon>
        <taxon>Larimichthys</taxon>
    </lineage>
</organism>
<accession>A0A6G0I061</accession>
<name>A0A6G0I061_LARCR</name>
<comment type="caution">
    <text evidence="2">The sequence shown here is derived from an EMBL/GenBank/DDBJ whole genome shotgun (WGS) entry which is preliminary data.</text>
</comment>
<feature type="compositionally biased region" description="Polar residues" evidence="1">
    <location>
        <begin position="45"/>
        <end position="54"/>
    </location>
</feature>
<evidence type="ECO:0000313" key="3">
    <source>
        <dbReference type="Proteomes" id="UP000424527"/>
    </source>
</evidence>
<sequence length="230" mass="25140">MSSRHQLTSTSGLEKILRASCAPSQPPSVTYPQGAKQAFPRDSTLGGSSKSASTLEEKRSSINTLPLPTSNISWGIAFVREGTIAARKTLHHLREASCAQHATGRCWQMVFPSEIATTTLRPDLMLWSPSLKKLVDLTVPWEDSMEEAYERKHLRYSELAADARHRGWNAEVRPVEVGCRGFVGTLTTKLLRDLGVRGQSQHTAIKAASEAAERSTPEVSATSQQGNSRG</sequence>
<evidence type="ECO:0000313" key="2">
    <source>
        <dbReference type="EMBL" id="KAE8284703.1"/>
    </source>
</evidence>
<protein>
    <submittedName>
        <fullName evidence="2">Uncharacterized protein</fullName>
    </submittedName>
</protein>
<evidence type="ECO:0000256" key="1">
    <source>
        <dbReference type="SAM" id="MobiDB-lite"/>
    </source>
</evidence>
<dbReference type="Proteomes" id="UP000424527">
    <property type="component" value="Unassembled WGS sequence"/>
</dbReference>
<dbReference type="EMBL" id="REGW02000016">
    <property type="protein sequence ID" value="KAE8284703.1"/>
    <property type="molecule type" value="Genomic_DNA"/>
</dbReference>
<proteinExistence type="predicted"/>
<feature type="compositionally biased region" description="Polar residues" evidence="1">
    <location>
        <begin position="217"/>
        <end position="230"/>
    </location>
</feature>
<dbReference type="AlphaFoldDB" id="A0A6G0I061"/>
<reference evidence="2 3" key="1">
    <citation type="submission" date="2019-07" db="EMBL/GenBank/DDBJ databases">
        <title>Chromosome genome assembly for large yellow croaker.</title>
        <authorList>
            <person name="Xiao S."/>
        </authorList>
    </citation>
    <scope>NUCLEOTIDE SEQUENCE [LARGE SCALE GENOMIC DNA]</scope>
    <source>
        <strain evidence="2">JMULYC20181020</strain>
        <tissue evidence="2">Muscle</tissue>
    </source>
</reference>